<gene>
    <name evidence="1" type="ORF">HB897_10855</name>
</gene>
<dbReference type="RefSeq" id="WP_185383923.1">
    <property type="nucleotide sequence ID" value="NZ_JAARRG010000007.1"/>
</dbReference>
<accession>A0A7X1C6Z7</accession>
<dbReference type="AlphaFoldDB" id="A0A7X1C6Z7"/>
<dbReference type="SUPFAM" id="SSF54001">
    <property type="entry name" value="Cysteine proteinases"/>
    <property type="match status" value="1"/>
</dbReference>
<sequence>MGKDYYFIDPTLSSAETKQENIEAWLETKNTDFYKAQITQERDYCFWCNMIETAKPNSRTSYTSMAYTLNDPNMLNSAAKTNFILAEDEVLNIHTLSVVRDGKVIDKLNDINVKVLDYVRDENQASFNDEKKVTVLIRDLHLNDVFIIETSTELKYQKDSIRNQFFRWIYTYPNSYWAYGKYRFELKNETGQRLEVNYNYFRDDEGNILEKEKEFVENQKSYVIEEDSYIGKNPDELELAPFIDFTTHKNYPEITKTISDLYQKFYQVDVTTFAADLIAELDELPSLQHKIRHAIDFVQKEVYYLYNEAEMDGHEPQPAEVTYNTKQGDCKAKTLLLKVLLDYLGVDSEFILVSYDRDIFLPIYAPSPFNFNHAILKINYENQIYFVDATINNDQGFLENRQKNSFMYYLEIKEGTELQKQEPFQDQIPSVEEIAHCDVKENTGYVTFERKLRGRMANGTREMFKNDSNKDIINRYNFATYNNLTLYKKYEENEIDKHFSDESIKIVEDNKELNEISVIYKATISDPYIIENKKRYLHFWNWGNFIDDAAEKHYHKDFPYWVDRNVIKMEIHLTSDHSIDQQDSYTRQECNIDSKYLKHRVTKKVSKNGASTYLEYKPYHNLTLSGAELEEYVKANKEILNSNWGIGIDIIEDGLFKKIGKLFK</sequence>
<organism evidence="1 2">
    <name type="scientific">Listeria seeligeri</name>
    <dbReference type="NCBI Taxonomy" id="1640"/>
    <lineage>
        <taxon>Bacteria</taxon>
        <taxon>Bacillati</taxon>
        <taxon>Bacillota</taxon>
        <taxon>Bacilli</taxon>
        <taxon>Bacillales</taxon>
        <taxon>Listeriaceae</taxon>
        <taxon>Listeria</taxon>
    </lineage>
</organism>
<comment type="caution">
    <text evidence="1">The sequence shown here is derived from an EMBL/GenBank/DDBJ whole genome shotgun (WGS) entry which is preliminary data.</text>
</comment>
<dbReference type="EMBL" id="JAARRG010000007">
    <property type="protein sequence ID" value="MBC1486723.1"/>
    <property type="molecule type" value="Genomic_DNA"/>
</dbReference>
<dbReference type="InterPro" id="IPR038765">
    <property type="entry name" value="Papain-like_cys_pep_sf"/>
</dbReference>
<dbReference type="Proteomes" id="UP000523362">
    <property type="component" value="Unassembled WGS sequence"/>
</dbReference>
<proteinExistence type="predicted"/>
<dbReference type="Gene3D" id="3.10.620.30">
    <property type="match status" value="1"/>
</dbReference>
<name>A0A7X1C6Z7_LISSE</name>
<evidence type="ECO:0000313" key="1">
    <source>
        <dbReference type="EMBL" id="MBC1486723.1"/>
    </source>
</evidence>
<evidence type="ECO:0000313" key="2">
    <source>
        <dbReference type="Proteomes" id="UP000523362"/>
    </source>
</evidence>
<reference evidence="1 2" key="1">
    <citation type="submission" date="2020-03" db="EMBL/GenBank/DDBJ databases">
        <title>Soil Listeria distribution.</title>
        <authorList>
            <person name="Liao J."/>
            <person name="Wiedmann M."/>
        </authorList>
    </citation>
    <scope>NUCLEOTIDE SEQUENCE [LARGE SCALE GENOMIC DNA]</scope>
    <source>
        <strain evidence="1 2">FSL L7-1560</strain>
    </source>
</reference>
<protein>
    <submittedName>
        <fullName evidence="1">Transglutaminase family protein</fullName>
    </submittedName>
</protein>